<protein>
    <recommendedName>
        <fullName evidence="2">DUF7892 domain-containing protein</fullName>
    </recommendedName>
</protein>
<name>A0A9P8WC39_9HYPO</name>
<comment type="caution">
    <text evidence="3">The sequence shown here is derived from an EMBL/GenBank/DDBJ whole genome shotgun (WGS) entry which is preliminary data.</text>
</comment>
<feature type="compositionally biased region" description="Basic and acidic residues" evidence="1">
    <location>
        <begin position="1453"/>
        <end position="1489"/>
    </location>
</feature>
<evidence type="ECO:0000313" key="3">
    <source>
        <dbReference type="EMBL" id="KAH6895158.1"/>
    </source>
</evidence>
<proteinExistence type="predicted"/>
<feature type="region of interest" description="Disordered" evidence="1">
    <location>
        <begin position="593"/>
        <end position="617"/>
    </location>
</feature>
<feature type="domain" description="DUF7892" evidence="2">
    <location>
        <begin position="912"/>
        <end position="1063"/>
    </location>
</feature>
<dbReference type="OrthoDB" id="2322499at2759"/>
<evidence type="ECO:0000259" key="2">
    <source>
        <dbReference type="Pfam" id="PF25422"/>
    </source>
</evidence>
<evidence type="ECO:0000256" key="1">
    <source>
        <dbReference type="SAM" id="MobiDB-lite"/>
    </source>
</evidence>
<feature type="compositionally biased region" description="Polar residues" evidence="1">
    <location>
        <begin position="595"/>
        <end position="616"/>
    </location>
</feature>
<feature type="region of interest" description="Disordered" evidence="1">
    <location>
        <begin position="770"/>
        <end position="831"/>
    </location>
</feature>
<feature type="compositionally biased region" description="Basic residues" evidence="1">
    <location>
        <begin position="506"/>
        <end position="515"/>
    </location>
</feature>
<feature type="region of interest" description="Disordered" evidence="1">
    <location>
        <begin position="1"/>
        <end position="102"/>
    </location>
</feature>
<reference evidence="3 4" key="1">
    <citation type="journal article" date="2021" name="Nat. Commun.">
        <title>Genetic determinants of endophytism in the Arabidopsis root mycobiome.</title>
        <authorList>
            <person name="Mesny F."/>
            <person name="Miyauchi S."/>
            <person name="Thiergart T."/>
            <person name="Pickel B."/>
            <person name="Atanasova L."/>
            <person name="Karlsson M."/>
            <person name="Huettel B."/>
            <person name="Barry K.W."/>
            <person name="Haridas S."/>
            <person name="Chen C."/>
            <person name="Bauer D."/>
            <person name="Andreopoulos W."/>
            <person name="Pangilinan J."/>
            <person name="LaButti K."/>
            <person name="Riley R."/>
            <person name="Lipzen A."/>
            <person name="Clum A."/>
            <person name="Drula E."/>
            <person name="Henrissat B."/>
            <person name="Kohler A."/>
            <person name="Grigoriev I.V."/>
            <person name="Martin F.M."/>
            <person name="Hacquard S."/>
        </authorList>
    </citation>
    <scope>NUCLEOTIDE SEQUENCE [LARGE SCALE GENOMIC DNA]</scope>
    <source>
        <strain evidence="3 4">MPI-CAGE-CH-0241</strain>
    </source>
</reference>
<feature type="compositionally biased region" description="Basic and acidic residues" evidence="1">
    <location>
        <begin position="1235"/>
        <end position="1266"/>
    </location>
</feature>
<feature type="compositionally biased region" description="Basic and acidic residues" evidence="1">
    <location>
        <begin position="1110"/>
        <end position="1122"/>
    </location>
</feature>
<evidence type="ECO:0000313" key="4">
    <source>
        <dbReference type="Proteomes" id="UP000777438"/>
    </source>
</evidence>
<accession>A0A9P8WC39</accession>
<feature type="region of interest" description="Disordered" evidence="1">
    <location>
        <begin position="1442"/>
        <end position="1504"/>
    </location>
</feature>
<feature type="region of interest" description="Disordered" evidence="1">
    <location>
        <begin position="365"/>
        <end position="515"/>
    </location>
</feature>
<feature type="region of interest" description="Disordered" evidence="1">
    <location>
        <begin position="1342"/>
        <end position="1364"/>
    </location>
</feature>
<dbReference type="InterPro" id="IPR057214">
    <property type="entry name" value="DUF7892"/>
</dbReference>
<feature type="compositionally biased region" description="Low complexity" evidence="1">
    <location>
        <begin position="778"/>
        <end position="793"/>
    </location>
</feature>
<feature type="compositionally biased region" description="Basic and acidic residues" evidence="1">
    <location>
        <begin position="470"/>
        <end position="481"/>
    </location>
</feature>
<feature type="compositionally biased region" description="Basic and acidic residues" evidence="1">
    <location>
        <begin position="1198"/>
        <end position="1212"/>
    </location>
</feature>
<feature type="compositionally biased region" description="Basic and acidic residues" evidence="1">
    <location>
        <begin position="86"/>
        <end position="97"/>
    </location>
</feature>
<dbReference type="Proteomes" id="UP000777438">
    <property type="component" value="Unassembled WGS sequence"/>
</dbReference>
<feature type="compositionally biased region" description="Low complexity" evidence="1">
    <location>
        <begin position="369"/>
        <end position="384"/>
    </location>
</feature>
<gene>
    <name evidence="3" type="ORF">B0T10DRAFT_208709</name>
</gene>
<organism evidence="3 4">
    <name type="scientific">Thelonectria olida</name>
    <dbReference type="NCBI Taxonomy" id="1576542"/>
    <lineage>
        <taxon>Eukaryota</taxon>
        <taxon>Fungi</taxon>
        <taxon>Dikarya</taxon>
        <taxon>Ascomycota</taxon>
        <taxon>Pezizomycotina</taxon>
        <taxon>Sordariomycetes</taxon>
        <taxon>Hypocreomycetidae</taxon>
        <taxon>Hypocreales</taxon>
        <taxon>Nectriaceae</taxon>
        <taxon>Thelonectria</taxon>
    </lineage>
</organism>
<keyword evidence="4" id="KW-1185">Reference proteome</keyword>
<sequence>MSSASSEDPEASGNGAMLTFDEQADDDAYSPPADYTNIAEPVDHAVHKLNSTRPVETLPPDGSSAQKRKSSSDPADSHQPAHAKRARLDEDGSRGSRETLGSVVVMDRSKQLPAEIWQRILTLVPPKALGRLLSLNKLFHAFLYSDPSVDVPSRRSASKCIVKPLQPNAIWRQSRLRFMSRIPSPLKGKTELDMWRLVCSRSCQICGRKGDLESFNSTDKRYRGPGAKGVYPVFPFGVALCGSCLLSKSVKEADILSYPIPNALVPGFLKAYITEDGHYVPKGANGELSTSPAFWSGQMEELKFEYESAMSLSPGAAEEWVKGLGNRGKKAMFNVAHWEKWDMDSGVHLMRTNPDLGSLHPQRVQMAASGPLSPQVPSGPQSPVTLRAPTGPKALAGTQAPPIGPRIPTGPRAERSLQDQSPSDKQQQDLEPFARIPTGPKAERLSRSQKPFNHQEPVSAHTDTVPTGPRGERFPKTDNSLEHQQQAVKQAEIPGSTVNADANSHQSRRLQRKTRQQVAELKSKRRAEIELRALLLDPPLTPGVLAHIPSFQAALQITTPLDDDAWELLKPRLIAPRGEAESKEKELKVKAQAVEENSATQEQATSAPKATRTVTDQDWDEAQGPLRGRISEFADEIIRVNWDNGDKVGKKSGPRFAADVLTYVRKKFYVEVAKKATMAAAAGLKVTEDSPEGPWTQKLTLENMKWIFDVKIKPLTEKYRTDLFLCNGCDGNSKYYGLESIIQHYAAKHTTALSNGNVVVCWRAEWPEVPPFRPDGRTQPNQPSSTPTTSTGPQPYPSYPAYPLGSSSTGYPTQGFGAPSPIQPGLPFSAPHSLDPNAPAFGAPVSQGYSVQDPGYPSYPSMPVYGVPAYYQAPPAGYGGQLNPVPYGYSYTSQPDHPGFYNNQPPVDPSVKYNLRLETMIRVARETWNLIEGVSDLPPSVKACVVVHRIAKTFQDDFGEAASLPMFIDGLSNHKDMRPIRSTPGLACKTCSMGHNVYERTDFSLPQLCNHFYKHHVEDRRSQGLAPLDWRIDMISLPEMSLLRNLKKILGDIPPACALVADALPWAFVEQIDYHPTGQQSWSTRIDSPAGGAPLGLDDRRLSQPSPFGDDQKKPEVPRAEDTLSTTEGIRLPQPGNVRGVKTPRHQAPSQSPTYSPEPPNMVPVLKPASEVYKRLDPPIGKVNGRLPVEPGRQSPLFDRHRDATMSHEQRSRPAGHGPESFARPRSPQDYPLSEVRDGRSQDYRDVEPHRYVSRYPPREEDLGPSRRWEEEVRRIRRSSGSYHERLATRPTDDRFNIPYVRPPHFQREHDEVIYLDSSGREVRRAFRPIEARSRTARVVYQDDMVPDAHDRPPSPRYDAYPPRVYHDEDLRPRYEPQSYRHEPERLVHRVYYDDPHRPSRPPVDTSELVRVHDPMGDYYVKRPIHREELEYYEYERGYEPRESEAHLSYSTIRDDCPRRPVEHGVDGRSASRAEARSSIKGEYGEYDPRYPATGGPREDQSRR</sequence>
<dbReference type="EMBL" id="JAGPYM010000004">
    <property type="protein sequence ID" value="KAH6895158.1"/>
    <property type="molecule type" value="Genomic_DNA"/>
</dbReference>
<feature type="region of interest" description="Disordered" evidence="1">
    <location>
        <begin position="1078"/>
        <end position="1266"/>
    </location>
</feature>
<dbReference type="Pfam" id="PF25422">
    <property type="entry name" value="DUF7892"/>
    <property type="match status" value="1"/>
</dbReference>
<feature type="compositionally biased region" description="Polar residues" evidence="1">
    <location>
        <begin position="496"/>
        <end position="505"/>
    </location>
</feature>